<comment type="similarity">
    <text evidence="2">Belongs to the GrpE family.</text>
</comment>
<dbReference type="HAMAP" id="MF_01151">
    <property type="entry name" value="GrpE"/>
    <property type="match status" value="1"/>
</dbReference>
<dbReference type="GO" id="GO:0051082">
    <property type="term" value="F:unfolded protein binding"/>
    <property type="evidence" value="ECO:0007669"/>
    <property type="project" value="TreeGrafter"/>
</dbReference>
<keyword evidence="5" id="KW-0346">Stress response</keyword>
<comment type="subcellular location">
    <subcellularLocation>
        <location evidence="1">Cytoplasm</location>
    </subcellularLocation>
</comment>
<evidence type="ECO:0000256" key="6">
    <source>
        <dbReference type="ARBA" id="ARBA00023186"/>
    </source>
</evidence>
<evidence type="ECO:0000256" key="2">
    <source>
        <dbReference type="ARBA" id="ARBA00009054"/>
    </source>
</evidence>
<dbReference type="PANTHER" id="PTHR21237:SF23">
    <property type="entry name" value="GRPE PROTEIN HOMOLOG, MITOCHONDRIAL"/>
    <property type="match status" value="1"/>
</dbReference>
<evidence type="ECO:0000256" key="3">
    <source>
        <dbReference type="ARBA" id="ARBA00011738"/>
    </source>
</evidence>
<organism evidence="8">
    <name type="scientific">marine metagenome</name>
    <dbReference type="NCBI Taxonomy" id="408172"/>
    <lineage>
        <taxon>unclassified sequences</taxon>
        <taxon>metagenomes</taxon>
        <taxon>ecological metagenomes</taxon>
    </lineage>
</organism>
<feature type="compositionally biased region" description="Basic and acidic residues" evidence="7">
    <location>
        <begin position="189"/>
        <end position="214"/>
    </location>
</feature>
<evidence type="ECO:0000256" key="4">
    <source>
        <dbReference type="ARBA" id="ARBA00022490"/>
    </source>
</evidence>
<dbReference type="InterPro" id="IPR000740">
    <property type="entry name" value="GrpE"/>
</dbReference>
<keyword evidence="4" id="KW-0963">Cytoplasm</keyword>
<dbReference type="GO" id="GO:0042803">
    <property type="term" value="F:protein homodimerization activity"/>
    <property type="evidence" value="ECO:0007669"/>
    <property type="project" value="InterPro"/>
</dbReference>
<protein>
    <recommendedName>
        <fullName evidence="9">Protein GrpE</fullName>
    </recommendedName>
</protein>
<feature type="compositionally biased region" description="Basic and acidic residues" evidence="7">
    <location>
        <begin position="22"/>
        <end position="42"/>
    </location>
</feature>
<dbReference type="GO" id="GO:0006457">
    <property type="term" value="P:protein folding"/>
    <property type="evidence" value="ECO:0007669"/>
    <property type="project" value="InterPro"/>
</dbReference>
<dbReference type="Gene3D" id="3.90.20.20">
    <property type="match status" value="1"/>
</dbReference>
<dbReference type="Gene3D" id="2.30.22.10">
    <property type="entry name" value="Head domain of nucleotide exchange factor GrpE"/>
    <property type="match status" value="1"/>
</dbReference>
<feature type="region of interest" description="Disordered" evidence="7">
    <location>
        <begin position="186"/>
        <end position="214"/>
    </location>
</feature>
<dbReference type="PANTHER" id="PTHR21237">
    <property type="entry name" value="GRPE PROTEIN"/>
    <property type="match status" value="1"/>
</dbReference>
<evidence type="ECO:0000313" key="8">
    <source>
        <dbReference type="EMBL" id="SVC91254.1"/>
    </source>
</evidence>
<keyword evidence="6" id="KW-0143">Chaperone</keyword>
<evidence type="ECO:0000256" key="5">
    <source>
        <dbReference type="ARBA" id="ARBA00023016"/>
    </source>
</evidence>
<reference evidence="8" key="1">
    <citation type="submission" date="2018-05" db="EMBL/GenBank/DDBJ databases">
        <authorList>
            <person name="Lanie J.A."/>
            <person name="Ng W.-L."/>
            <person name="Kazmierczak K.M."/>
            <person name="Andrzejewski T.M."/>
            <person name="Davidsen T.M."/>
            <person name="Wayne K.J."/>
            <person name="Tettelin H."/>
            <person name="Glass J.I."/>
            <person name="Rusch D."/>
            <person name="Podicherti R."/>
            <person name="Tsui H.-C.T."/>
            <person name="Winkler M.E."/>
        </authorList>
    </citation>
    <scope>NUCLEOTIDE SEQUENCE</scope>
</reference>
<dbReference type="InterPro" id="IPR009012">
    <property type="entry name" value="GrpE_head"/>
</dbReference>
<dbReference type="EMBL" id="UINC01118251">
    <property type="protein sequence ID" value="SVC91254.1"/>
    <property type="molecule type" value="Genomic_DNA"/>
</dbReference>
<evidence type="ECO:0000256" key="1">
    <source>
        <dbReference type="ARBA" id="ARBA00004496"/>
    </source>
</evidence>
<dbReference type="GO" id="GO:0000774">
    <property type="term" value="F:adenyl-nucleotide exchange factor activity"/>
    <property type="evidence" value="ECO:0007669"/>
    <property type="project" value="InterPro"/>
</dbReference>
<dbReference type="FunFam" id="2.30.22.10:FF:000001">
    <property type="entry name" value="Protein GrpE"/>
    <property type="match status" value="1"/>
</dbReference>
<gene>
    <name evidence="8" type="ORF">METZ01_LOCUS344108</name>
</gene>
<dbReference type="PRINTS" id="PR00773">
    <property type="entry name" value="GRPEPROTEIN"/>
</dbReference>
<dbReference type="SUPFAM" id="SSF51064">
    <property type="entry name" value="Head domain of nucleotide exchange factor GrpE"/>
    <property type="match status" value="1"/>
</dbReference>
<dbReference type="PROSITE" id="PS01071">
    <property type="entry name" value="GRPE"/>
    <property type="match status" value="1"/>
</dbReference>
<feature type="region of interest" description="Disordered" evidence="7">
    <location>
        <begin position="1"/>
        <end position="42"/>
    </location>
</feature>
<name>A0A382R0I9_9ZZZZ</name>
<accession>A0A382R0I9</accession>
<feature type="compositionally biased region" description="Basic and acidic residues" evidence="7">
    <location>
        <begin position="1"/>
        <end position="13"/>
    </location>
</feature>
<dbReference type="SUPFAM" id="SSF58014">
    <property type="entry name" value="Coiled-coil domain of nucleotide exchange factor GrpE"/>
    <property type="match status" value="1"/>
</dbReference>
<dbReference type="AlphaFoldDB" id="A0A382R0I9"/>
<proteinExistence type="inferred from homology"/>
<dbReference type="InterPro" id="IPR013805">
    <property type="entry name" value="GrpE_CC"/>
</dbReference>
<comment type="subunit">
    <text evidence="3">Homodimer.</text>
</comment>
<dbReference type="CDD" id="cd00446">
    <property type="entry name" value="GrpE"/>
    <property type="match status" value="1"/>
</dbReference>
<dbReference type="GO" id="GO:0005737">
    <property type="term" value="C:cytoplasm"/>
    <property type="evidence" value="ECO:0007669"/>
    <property type="project" value="UniProtKB-SubCell"/>
</dbReference>
<evidence type="ECO:0008006" key="9">
    <source>
        <dbReference type="Google" id="ProtNLM"/>
    </source>
</evidence>
<dbReference type="Pfam" id="PF01025">
    <property type="entry name" value="GrpE"/>
    <property type="match status" value="1"/>
</dbReference>
<dbReference type="GO" id="GO:0051087">
    <property type="term" value="F:protein-folding chaperone binding"/>
    <property type="evidence" value="ECO:0007669"/>
    <property type="project" value="InterPro"/>
</dbReference>
<sequence length="214" mass="25018">MKDEIKNNSEQEKTNNTSINEEIDKSINKEKQKSEDKNLTKDEKIKDLEEKLVRSLAEMENQRRRFEKEKEDAFDFGGFAFARESLLLIDNLDRAKISISNNEIFKKNNELSKILETFDVVQKDLISIFKRNGIELINCLNKKFDPNYHQAMLEIEDENKESGIIVQEIQKGFTMKGRLLRPSLVGVTKKKDDKNSTKNELKDNKKNEENSEKN</sequence>
<evidence type="ECO:0000256" key="7">
    <source>
        <dbReference type="SAM" id="MobiDB-lite"/>
    </source>
</evidence>